<dbReference type="Proteomes" id="UP000823486">
    <property type="component" value="Unassembled WGS sequence"/>
</dbReference>
<sequence length="47" mass="5627">MKFKLNSIKLGGLLYTNKKEKDKWNKVFNNYFVYQGGYKKKEKTSSM</sequence>
<dbReference type="EMBL" id="JAFBFI010000005">
    <property type="protein sequence ID" value="MBM7692092.1"/>
    <property type="molecule type" value="Genomic_DNA"/>
</dbReference>
<protein>
    <submittedName>
        <fullName evidence="1">Uncharacterized protein</fullName>
    </submittedName>
</protein>
<keyword evidence="2" id="KW-1185">Reference proteome</keyword>
<evidence type="ECO:0000313" key="1">
    <source>
        <dbReference type="EMBL" id="MBM7692092.1"/>
    </source>
</evidence>
<accession>A0ABS2QG16</accession>
<comment type="caution">
    <text evidence="1">The sequence shown here is derived from an EMBL/GenBank/DDBJ whole genome shotgun (WGS) entry which is preliminary data.</text>
</comment>
<dbReference type="RefSeq" id="WP_204540903.1">
    <property type="nucleotide sequence ID" value="NZ_JAFBFI010000005.1"/>
</dbReference>
<reference evidence="1 2" key="1">
    <citation type="submission" date="2021-01" db="EMBL/GenBank/DDBJ databases">
        <title>Genomic Encyclopedia of Type Strains, Phase IV (KMG-IV): sequencing the most valuable type-strain genomes for metagenomic binning, comparative biology and taxonomic classification.</title>
        <authorList>
            <person name="Goeker M."/>
        </authorList>
    </citation>
    <scope>NUCLEOTIDE SEQUENCE [LARGE SCALE GENOMIC DNA]</scope>
    <source>
        <strain evidence="1 2">DSM 105482</strain>
    </source>
</reference>
<gene>
    <name evidence="1" type="ORF">JOC77_001519</name>
</gene>
<proteinExistence type="predicted"/>
<evidence type="ECO:0000313" key="2">
    <source>
        <dbReference type="Proteomes" id="UP000823486"/>
    </source>
</evidence>
<name>A0ABS2QG16_9BACI</name>
<organism evidence="1 2">
    <name type="scientific">Peribacillus deserti</name>
    <dbReference type="NCBI Taxonomy" id="673318"/>
    <lineage>
        <taxon>Bacteria</taxon>
        <taxon>Bacillati</taxon>
        <taxon>Bacillota</taxon>
        <taxon>Bacilli</taxon>
        <taxon>Bacillales</taxon>
        <taxon>Bacillaceae</taxon>
        <taxon>Peribacillus</taxon>
    </lineage>
</organism>